<dbReference type="Proteomes" id="UP000183530">
    <property type="component" value="Chromosome"/>
</dbReference>
<dbReference type="RefSeq" id="WP_071893372.1">
    <property type="nucleotide sequence ID" value="NZ_CP018135.1"/>
</dbReference>
<sequence>MTDPQHESPVDAELKRKLRESFDSQIPNFGSYNVVYATGIAGSGGSFLVGYRTQPLECVVAPIDPLSGEPLGVARTINLTNINEVGVDGMNQVQLATTTGHVYRFTVPASLLVRWRPADSPDDPESFILLEQAVDSVDFIAFIDSLILALSE</sequence>
<proteinExistence type="predicted"/>
<evidence type="ECO:0000313" key="1">
    <source>
        <dbReference type="EMBL" id="APF39896.1"/>
    </source>
</evidence>
<dbReference type="EMBL" id="CP018135">
    <property type="protein sequence ID" value="APF39896.1"/>
    <property type="molecule type" value="Genomic_DNA"/>
</dbReference>
<accession>A0A1L2ZL79</accession>
<dbReference type="KEGG" id="nae:BHE16_01410"/>
<dbReference type="AlphaFoldDB" id="A0A1L2ZL79"/>
<organism evidence="1 2">
    <name type="scientific">Neomicrococcus aestuarii</name>
    <dbReference type="NCBI Taxonomy" id="556325"/>
    <lineage>
        <taxon>Bacteria</taxon>
        <taxon>Bacillati</taxon>
        <taxon>Actinomycetota</taxon>
        <taxon>Actinomycetes</taxon>
        <taxon>Micrococcales</taxon>
        <taxon>Micrococcaceae</taxon>
        <taxon>Neomicrococcus</taxon>
    </lineage>
</organism>
<name>A0A1L2ZL79_9MICC</name>
<evidence type="ECO:0000313" key="2">
    <source>
        <dbReference type="Proteomes" id="UP000183530"/>
    </source>
</evidence>
<gene>
    <name evidence="1" type="ORF">BHE16_01410</name>
</gene>
<keyword evidence="2" id="KW-1185">Reference proteome</keyword>
<reference evidence="1 2" key="1">
    <citation type="submission" date="2016-11" db="EMBL/GenBank/DDBJ databases">
        <title>Genome sequencing of Zhihengliuella aestuarii B18 antagonistic to Plasmodiophora brassicae.</title>
        <authorList>
            <person name="Luo Y."/>
        </authorList>
    </citation>
    <scope>NUCLEOTIDE SEQUENCE [LARGE SCALE GENOMIC DNA]</scope>
    <source>
        <strain evidence="1 2">B18</strain>
    </source>
</reference>
<protein>
    <submittedName>
        <fullName evidence="1">Uncharacterized protein</fullName>
    </submittedName>
</protein>
<dbReference type="OrthoDB" id="4965153at2"/>